<evidence type="ECO:0000313" key="2">
    <source>
        <dbReference type="Proteomes" id="UP000776651"/>
    </source>
</evidence>
<organism evidence="1 2">
    <name type="scientific">Qipengyuania pacifica</name>
    <dbReference type="NCBI Taxonomy" id="2860199"/>
    <lineage>
        <taxon>Bacteria</taxon>
        <taxon>Pseudomonadati</taxon>
        <taxon>Pseudomonadota</taxon>
        <taxon>Alphaproteobacteria</taxon>
        <taxon>Sphingomonadales</taxon>
        <taxon>Erythrobacteraceae</taxon>
        <taxon>Qipengyuania</taxon>
    </lineage>
</organism>
<dbReference type="Proteomes" id="UP000776651">
    <property type="component" value="Unassembled WGS sequence"/>
</dbReference>
<comment type="caution">
    <text evidence="1">The sequence shown here is derived from an EMBL/GenBank/DDBJ whole genome shotgun (WGS) entry which is preliminary data.</text>
</comment>
<dbReference type="EMBL" id="JAIGNQ010000002">
    <property type="protein sequence ID" value="MBX7488095.1"/>
    <property type="molecule type" value="Genomic_DNA"/>
</dbReference>
<evidence type="ECO:0000313" key="1">
    <source>
        <dbReference type="EMBL" id="MBX7488095.1"/>
    </source>
</evidence>
<dbReference type="RefSeq" id="WP_221597592.1">
    <property type="nucleotide sequence ID" value="NZ_JAIGNQ010000002.1"/>
</dbReference>
<keyword evidence="2" id="KW-1185">Reference proteome</keyword>
<reference evidence="1 2" key="1">
    <citation type="submission" date="2021-08" db="EMBL/GenBank/DDBJ databases">
        <title>Comparative Genomics Analysis of the Genus Qipengyuania Reveals Extensive Genetic Diversity and Metabolic Versatility, Including the Description of Fifteen Novel Species.</title>
        <authorList>
            <person name="Liu Y."/>
        </authorList>
    </citation>
    <scope>NUCLEOTIDE SEQUENCE [LARGE SCALE GENOMIC DNA]</scope>
    <source>
        <strain evidence="1 2">GH25</strain>
    </source>
</reference>
<protein>
    <submittedName>
        <fullName evidence="1">DUF4435 domain-containing protein</fullName>
    </submittedName>
</protein>
<proteinExistence type="predicted"/>
<accession>A0ABS7JDK1</accession>
<sequence length="278" mass="30819">MSKYTVAEFFYRFRTQEPDVNVLIVEGPGDTKFWSLLAPSEVRNNSTIMAVDAVEVTGPNNNGSKERALELARLLVGTDLSDRVKIFVDADNDHILATEHFQHVLITDYRDIEGYVTTAADLQIIVQASGCSDEKLDEVINAALSFGKIVGLFRAANDDSGAGLRITKTIERNPRRYFQYKDNAPFFDRDRLLASLLGGGAGQGRVDAFRAKLQQLEEHHVATDPRLCVRGKDIGIITAALIRGDRASVDSSLRTCLLCNCTTKLEEANLREAYQHVV</sequence>
<gene>
    <name evidence="1" type="ORF">K3177_06190</name>
</gene>
<name>A0ABS7JDK1_9SPHN</name>